<dbReference type="PANTHER" id="PTHR12526:SF640">
    <property type="entry name" value="COLANIC ACID BIOSYNTHESIS GLYCOSYLTRANSFERASE WCAL-RELATED"/>
    <property type="match status" value="1"/>
</dbReference>
<dbReference type="SUPFAM" id="SSF53756">
    <property type="entry name" value="UDP-Glycosyltransferase/glycogen phosphorylase"/>
    <property type="match status" value="1"/>
</dbReference>
<evidence type="ECO:0000256" key="2">
    <source>
        <dbReference type="ARBA" id="ARBA00022676"/>
    </source>
</evidence>
<keyword evidence="2" id="KW-0328">Glycosyltransferase</keyword>
<dbReference type="Pfam" id="PF00534">
    <property type="entry name" value="Glycos_transf_1"/>
    <property type="match status" value="1"/>
</dbReference>
<dbReference type="PANTHER" id="PTHR12526">
    <property type="entry name" value="GLYCOSYLTRANSFERASE"/>
    <property type="match status" value="1"/>
</dbReference>
<feature type="domain" description="Glycosyl transferase family 1" evidence="4">
    <location>
        <begin position="164"/>
        <end position="320"/>
    </location>
</feature>
<dbReference type="EMBL" id="SZWE01000001">
    <property type="protein sequence ID" value="MRU14359.1"/>
    <property type="molecule type" value="Genomic_DNA"/>
</dbReference>
<dbReference type="GO" id="GO:0016757">
    <property type="term" value="F:glycosyltransferase activity"/>
    <property type="evidence" value="ECO:0007669"/>
    <property type="project" value="UniProtKB-KW"/>
</dbReference>
<name>A0A844CQV4_9RHOB</name>
<dbReference type="RefSeq" id="WP_343031944.1">
    <property type="nucleotide sequence ID" value="NZ_SZWE01000001.1"/>
</dbReference>
<evidence type="ECO:0000259" key="4">
    <source>
        <dbReference type="Pfam" id="PF00534"/>
    </source>
</evidence>
<comment type="similarity">
    <text evidence="1">Belongs to the glycosyltransferase group 1 family. Glycosyltransferase 4 subfamily.</text>
</comment>
<keyword evidence="3 5" id="KW-0808">Transferase</keyword>
<gene>
    <name evidence="5" type="ORF">FDP25_02835</name>
</gene>
<keyword evidence="6" id="KW-1185">Reference proteome</keyword>
<organism evidence="5 6">
    <name type="scientific">Roseovarius bejariae</name>
    <dbReference type="NCBI Taxonomy" id="2576383"/>
    <lineage>
        <taxon>Bacteria</taxon>
        <taxon>Pseudomonadati</taxon>
        <taxon>Pseudomonadota</taxon>
        <taxon>Alphaproteobacteria</taxon>
        <taxon>Rhodobacterales</taxon>
        <taxon>Roseobacteraceae</taxon>
        <taxon>Roseovarius</taxon>
    </lineage>
</organism>
<evidence type="ECO:0000313" key="6">
    <source>
        <dbReference type="Proteomes" id="UP000564704"/>
    </source>
</evidence>
<dbReference type="CDD" id="cd03801">
    <property type="entry name" value="GT4_PimA-like"/>
    <property type="match status" value="1"/>
</dbReference>
<evidence type="ECO:0000256" key="3">
    <source>
        <dbReference type="ARBA" id="ARBA00022679"/>
    </source>
</evidence>
<dbReference type="Proteomes" id="UP000564704">
    <property type="component" value="Unassembled WGS sequence"/>
</dbReference>
<proteinExistence type="inferred from homology"/>
<comment type="caution">
    <text evidence="5">The sequence shown here is derived from an EMBL/GenBank/DDBJ whole genome shotgun (WGS) entry which is preliminary data.</text>
</comment>
<sequence length="346" mass="37697">MPELIVTNFNRNFTGVSATAAGVIHQQMQYYDLALAGHALPGCPDPITKREALRLSRTPPQNRPFTIWHVRRNTEMRTALWARDILRLPVKIVFTSAAQRRHSAFPRWLISRMDAVIATTERAADFVPHVRAVVPHGVDCTRFTPATNRTAAWAATGYPGTRGIATIGRIRPEKGTDRFVEAMLAYLPTAPDVTALVIGRAAKSDAGFLSDLQQKIAKAGLTDRILFPGEIPPGDLPGLTRALSAIVQLPRYEGYGMTPLEGMASGVPFVATDAGYYRHFTQNGTTGFITPEDDAKATAEALTTLLSESTHEKMAQAARHAAESLFSIEAEAQGISQVYEALWSAS</sequence>
<reference evidence="5 6" key="1">
    <citation type="submission" date="2019-05" db="EMBL/GenBank/DDBJ databases">
        <title>Roseovarius bejariae sp. nov., a moderately halophylic bacterium isolated from a saline soil in Rambla Salada (Murcia).</title>
        <authorList>
            <person name="Castro D.J."/>
            <person name="Gomez-Altuve A."/>
            <person name="Reina J.C."/>
            <person name="Rodriguez M."/>
            <person name="Sampedro I."/>
            <person name="Llamas I."/>
            <person name="Martinez-Checa F."/>
        </authorList>
    </citation>
    <scope>NUCLEOTIDE SEQUENCE [LARGE SCALE GENOMIC DNA]</scope>
    <source>
        <strain evidence="5 6">A21</strain>
    </source>
</reference>
<evidence type="ECO:0000256" key="1">
    <source>
        <dbReference type="ARBA" id="ARBA00009481"/>
    </source>
</evidence>
<evidence type="ECO:0000313" key="5">
    <source>
        <dbReference type="EMBL" id="MRU14359.1"/>
    </source>
</evidence>
<protein>
    <submittedName>
        <fullName evidence="5">Glycosyltransferase family 4 protein</fullName>
    </submittedName>
</protein>
<dbReference type="AlphaFoldDB" id="A0A844CQV4"/>
<dbReference type="InterPro" id="IPR001296">
    <property type="entry name" value="Glyco_trans_1"/>
</dbReference>
<accession>A0A844CQV4</accession>
<dbReference type="Gene3D" id="3.40.50.2000">
    <property type="entry name" value="Glycogen Phosphorylase B"/>
    <property type="match status" value="2"/>
</dbReference>